<dbReference type="GO" id="GO:0016020">
    <property type="term" value="C:membrane"/>
    <property type="evidence" value="ECO:0007669"/>
    <property type="project" value="UniProtKB-SubCell"/>
</dbReference>
<name>A0A1T5BHY5_9FIRM</name>
<dbReference type="GO" id="GO:0006935">
    <property type="term" value="P:chemotaxis"/>
    <property type="evidence" value="ECO:0007669"/>
    <property type="project" value="InterPro"/>
</dbReference>
<feature type="transmembrane region" description="Helical" evidence="8">
    <location>
        <begin position="7"/>
        <end position="26"/>
    </location>
</feature>
<dbReference type="Gene3D" id="1.10.8.500">
    <property type="entry name" value="HAMP domain in histidine kinase"/>
    <property type="match status" value="1"/>
</dbReference>
<dbReference type="OrthoDB" id="1706317at2"/>
<evidence type="ECO:0000256" key="2">
    <source>
        <dbReference type="ARBA" id="ARBA00022692"/>
    </source>
</evidence>
<evidence type="ECO:0000313" key="12">
    <source>
        <dbReference type="Proteomes" id="UP000243406"/>
    </source>
</evidence>
<dbReference type="RefSeq" id="WP_079589494.1">
    <property type="nucleotide sequence ID" value="NZ_FUYN01000003.1"/>
</dbReference>
<comment type="similarity">
    <text evidence="6">Belongs to the methyl-accepting chemotaxis (MCP) protein family.</text>
</comment>
<dbReference type="InterPro" id="IPR029095">
    <property type="entry name" value="NarX-like_N"/>
</dbReference>
<dbReference type="PROSITE" id="PS50885">
    <property type="entry name" value="HAMP"/>
    <property type="match status" value="1"/>
</dbReference>
<reference evidence="12" key="1">
    <citation type="submission" date="2017-02" db="EMBL/GenBank/DDBJ databases">
        <authorList>
            <person name="Varghese N."/>
            <person name="Submissions S."/>
        </authorList>
    </citation>
    <scope>NUCLEOTIDE SEQUENCE [LARGE SCALE GENOMIC DNA]</scope>
    <source>
        <strain evidence="12">ATCC 35199</strain>
    </source>
</reference>
<dbReference type="PANTHER" id="PTHR32089">
    <property type="entry name" value="METHYL-ACCEPTING CHEMOTAXIS PROTEIN MCPB"/>
    <property type="match status" value="1"/>
</dbReference>
<dbReference type="InterPro" id="IPR042295">
    <property type="entry name" value="NarX-like_N_sf"/>
</dbReference>
<evidence type="ECO:0000256" key="6">
    <source>
        <dbReference type="ARBA" id="ARBA00029447"/>
    </source>
</evidence>
<gene>
    <name evidence="11" type="ORF">SAMN02745120_1640</name>
</gene>
<proteinExistence type="inferred from homology"/>
<dbReference type="Gene3D" id="1.20.120.960">
    <property type="entry name" value="Histidine kinase NarX, sensor domain"/>
    <property type="match status" value="1"/>
</dbReference>
<keyword evidence="4 8" id="KW-0472">Membrane</keyword>
<dbReference type="GO" id="GO:0004888">
    <property type="term" value="F:transmembrane signaling receptor activity"/>
    <property type="evidence" value="ECO:0007669"/>
    <property type="project" value="InterPro"/>
</dbReference>
<evidence type="ECO:0000256" key="5">
    <source>
        <dbReference type="ARBA" id="ARBA00023224"/>
    </source>
</evidence>
<dbReference type="GO" id="GO:0007165">
    <property type="term" value="P:signal transduction"/>
    <property type="evidence" value="ECO:0007669"/>
    <property type="project" value="UniProtKB-KW"/>
</dbReference>
<dbReference type="Gene3D" id="1.10.287.950">
    <property type="entry name" value="Methyl-accepting chemotaxis protein"/>
    <property type="match status" value="1"/>
</dbReference>
<dbReference type="AlphaFoldDB" id="A0A1T5BHY5"/>
<dbReference type="EMBL" id="FUYN01000003">
    <property type="protein sequence ID" value="SKB46904.1"/>
    <property type="molecule type" value="Genomic_DNA"/>
</dbReference>
<dbReference type="Pfam" id="PF00015">
    <property type="entry name" value="MCPsignal"/>
    <property type="match status" value="1"/>
</dbReference>
<keyword evidence="5 7" id="KW-0807">Transducer</keyword>
<comment type="subcellular location">
    <subcellularLocation>
        <location evidence="1">Membrane</location>
        <topology evidence="1">Multi-pass membrane protein</topology>
    </subcellularLocation>
</comment>
<evidence type="ECO:0000259" key="10">
    <source>
        <dbReference type="PROSITE" id="PS50885"/>
    </source>
</evidence>
<dbReference type="PROSITE" id="PS50111">
    <property type="entry name" value="CHEMOTAXIS_TRANSDUC_2"/>
    <property type="match status" value="1"/>
</dbReference>
<protein>
    <submittedName>
        <fullName evidence="11">Methyl-accepting chemotaxis protein</fullName>
    </submittedName>
</protein>
<dbReference type="InterPro" id="IPR004090">
    <property type="entry name" value="Chemotax_Me-accpt_rcpt"/>
</dbReference>
<evidence type="ECO:0000256" key="4">
    <source>
        <dbReference type="ARBA" id="ARBA00023136"/>
    </source>
</evidence>
<dbReference type="Pfam" id="PF13675">
    <property type="entry name" value="PilJ"/>
    <property type="match status" value="1"/>
</dbReference>
<evidence type="ECO:0000256" key="8">
    <source>
        <dbReference type="SAM" id="Phobius"/>
    </source>
</evidence>
<feature type="transmembrane region" description="Helical" evidence="8">
    <location>
        <begin position="167"/>
        <end position="187"/>
    </location>
</feature>
<evidence type="ECO:0000256" key="1">
    <source>
        <dbReference type="ARBA" id="ARBA00004141"/>
    </source>
</evidence>
<dbReference type="InterPro" id="IPR003660">
    <property type="entry name" value="HAMP_dom"/>
</dbReference>
<dbReference type="Pfam" id="PF00672">
    <property type="entry name" value="HAMP"/>
    <property type="match status" value="1"/>
</dbReference>
<organism evidence="11 12">
    <name type="scientific">Acetoanaerobium noterae</name>
    <dbReference type="NCBI Taxonomy" id="745369"/>
    <lineage>
        <taxon>Bacteria</taxon>
        <taxon>Bacillati</taxon>
        <taxon>Bacillota</taxon>
        <taxon>Clostridia</taxon>
        <taxon>Peptostreptococcales</taxon>
        <taxon>Filifactoraceae</taxon>
        <taxon>Acetoanaerobium</taxon>
    </lineage>
</organism>
<dbReference type="PANTHER" id="PTHR32089:SF119">
    <property type="entry name" value="METHYL-ACCEPTING CHEMOTAXIS PROTEIN CTPL"/>
    <property type="match status" value="1"/>
</dbReference>
<dbReference type="CDD" id="cd06225">
    <property type="entry name" value="HAMP"/>
    <property type="match status" value="1"/>
</dbReference>
<sequence>MKIKNKLILNFGILILVSVIIVGINITTFKTMESDSSFVNQAGSLRAMNYKMTELANQTVYRDSSKAKSDLEETMANFEKTLSDVSSGNKELMLKKPTNEATAAGLEQINSRWSKEFRPAIENIIKASSEADMEFINSNVDSYVSQISEIVNDYSRYSHEKVVKAQMMNFALVVIALIIGVLALVILNRGIVSPIKQLSKDLRALSEGNGDLTKRIEVKSKDEVGEMTIYFNTFIENIHNIVKDISNISGVLSSNMETISNTTEELTKSTEMIAMSSMDVAEGSMLQNTKLEDLNELVVKIQSNIENVSSRAQETLKSSEESQKYVMFGDKQVEIQSRELADFISSIKDASVTVEELNKSSEEIKAMVDLIHSVSSQTNLLALNASIEAARAGEAGRGFAVVADEIRKLAEETSSSAQKISTIVDNIGDRTINVKTSMDQLVDRTKVQEKSMETLKAKLKDILTRAKRTVEESNSIMDISSEVKSEFNSITMSASEIKDVAVQNSSSTQDVASAVEEQTASFQEVSSNINSINDMAHDLTNIVSRFKI</sequence>
<dbReference type="PRINTS" id="PR00260">
    <property type="entry name" value="CHEMTRNSDUCR"/>
</dbReference>
<feature type="domain" description="HAMP" evidence="10">
    <location>
        <begin position="189"/>
        <end position="243"/>
    </location>
</feature>
<evidence type="ECO:0000256" key="7">
    <source>
        <dbReference type="PROSITE-ProRule" id="PRU00284"/>
    </source>
</evidence>
<accession>A0A1T5BHY5</accession>
<evidence type="ECO:0000313" key="11">
    <source>
        <dbReference type="EMBL" id="SKB46904.1"/>
    </source>
</evidence>
<feature type="domain" description="Methyl-accepting transducer" evidence="9">
    <location>
        <begin position="262"/>
        <end position="533"/>
    </location>
</feature>
<dbReference type="SMART" id="SM00304">
    <property type="entry name" value="HAMP"/>
    <property type="match status" value="1"/>
</dbReference>
<keyword evidence="12" id="KW-1185">Reference proteome</keyword>
<dbReference type="SUPFAM" id="SSF58104">
    <property type="entry name" value="Methyl-accepting chemotaxis protein (MCP) signaling domain"/>
    <property type="match status" value="1"/>
</dbReference>
<dbReference type="InterPro" id="IPR004089">
    <property type="entry name" value="MCPsignal_dom"/>
</dbReference>
<keyword evidence="2 8" id="KW-0812">Transmembrane</keyword>
<evidence type="ECO:0000259" key="9">
    <source>
        <dbReference type="PROSITE" id="PS50111"/>
    </source>
</evidence>
<dbReference type="SMART" id="SM00283">
    <property type="entry name" value="MA"/>
    <property type="match status" value="1"/>
</dbReference>
<dbReference type="Proteomes" id="UP000243406">
    <property type="component" value="Unassembled WGS sequence"/>
</dbReference>
<keyword evidence="3 8" id="KW-1133">Transmembrane helix</keyword>
<evidence type="ECO:0000256" key="3">
    <source>
        <dbReference type="ARBA" id="ARBA00022989"/>
    </source>
</evidence>